<dbReference type="InterPro" id="IPR003593">
    <property type="entry name" value="AAA+_ATPase"/>
</dbReference>
<dbReference type="FunFam" id="3.40.50.300:FF:000016">
    <property type="entry name" value="Oligopeptide ABC transporter ATP-binding component"/>
    <property type="match status" value="1"/>
</dbReference>
<dbReference type="Proteomes" id="UP000316360">
    <property type="component" value="Unassembled WGS sequence"/>
</dbReference>
<dbReference type="Pfam" id="PF00005">
    <property type="entry name" value="ABC_tran"/>
    <property type="match status" value="1"/>
</dbReference>
<proteinExistence type="inferred from homology"/>
<dbReference type="Gene3D" id="3.40.50.300">
    <property type="entry name" value="P-loop containing nucleotide triphosphate hydrolases"/>
    <property type="match status" value="1"/>
</dbReference>
<name>A0A523S0D0_UNCAE</name>
<evidence type="ECO:0000256" key="9">
    <source>
        <dbReference type="ARBA" id="ARBA00023136"/>
    </source>
</evidence>
<keyword evidence="7 11" id="KW-0067">ATP-binding</keyword>
<dbReference type="GO" id="GO:0016887">
    <property type="term" value="F:ATP hydrolysis activity"/>
    <property type="evidence" value="ECO:0007669"/>
    <property type="project" value="InterPro"/>
</dbReference>
<dbReference type="GO" id="GO:0005524">
    <property type="term" value="F:ATP binding"/>
    <property type="evidence" value="ECO:0007669"/>
    <property type="project" value="UniProtKB-KW"/>
</dbReference>
<accession>A0A523S0D0</accession>
<dbReference type="PANTHER" id="PTHR43297">
    <property type="entry name" value="OLIGOPEPTIDE TRANSPORT ATP-BINDING PROTEIN APPD"/>
    <property type="match status" value="1"/>
</dbReference>
<dbReference type="GO" id="GO:0015833">
    <property type="term" value="P:peptide transport"/>
    <property type="evidence" value="ECO:0007669"/>
    <property type="project" value="InterPro"/>
</dbReference>
<evidence type="ECO:0000313" key="11">
    <source>
        <dbReference type="EMBL" id="TET11480.1"/>
    </source>
</evidence>
<evidence type="ECO:0000256" key="2">
    <source>
        <dbReference type="ARBA" id="ARBA00005417"/>
    </source>
</evidence>
<dbReference type="PROSITE" id="PS50893">
    <property type="entry name" value="ABC_TRANSPORTER_2"/>
    <property type="match status" value="1"/>
</dbReference>
<comment type="subcellular location">
    <subcellularLocation>
        <location evidence="1">Cell membrane</location>
        <topology evidence="1">Peripheral membrane protein</topology>
    </subcellularLocation>
</comment>
<keyword evidence="5" id="KW-0997">Cell inner membrane</keyword>
<dbReference type="InterPro" id="IPR003439">
    <property type="entry name" value="ABC_transporter-like_ATP-bd"/>
</dbReference>
<evidence type="ECO:0000256" key="5">
    <source>
        <dbReference type="ARBA" id="ARBA00022519"/>
    </source>
</evidence>
<evidence type="ECO:0000256" key="8">
    <source>
        <dbReference type="ARBA" id="ARBA00022967"/>
    </source>
</evidence>
<dbReference type="CDD" id="cd03257">
    <property type="entry name" value="ABC_NikE_OppD_transporters"/>
    <property type="match status" value="1"/>
</dbReference>
<evidence type="ECO:0000256" key="6">
    <source>
        <dbReference type="ARBA" id="ARBA00022741"/>
    </source>
</evidence>
<keyword evidence="6" id="KW-0547">Nucleotide-binding</keyword>
<keyword evidence="3" id="KW-0813">Transport</keyword>
<evidence type="ECO:0000259" key="10">
    <source>
        <dbReference type="PROSITE" id="PS50893"/>
    </source>
</evidence>
<dbReference type="GO" id="GO:0005886">
    <property type="term" value="C:plasma membrane"/>
    <property type="evidence" value="ECO:0007669"/>
    <property type="project" value="UniProtKB-SubCell"/>
</dbReference>
<dbReference type="InterPro" id="IPR027417">
    <property type="entry name" value="P-loop_NTPase"/>
</dbReference>
<dbReference type="EMBL" id="SOKJ01000152">
    <property type="protein sequence ID" value="TET11480.1"/>
    <property type="molecule type" value="Genomic_DNA"/>
</dbReference>
<sequence length="321" mass="36118">MREILLEVKELETHFFIYEGIVKTLNKIDFTIYKKETLGIVGETGCGKSVTALSILRLIPSPGKIVGGKILFEGQDLLKKKKEEMRKIRGSKISMIFQNPTSSLNPVFTVGDQLTAVIRNHQKVSKEEAQKRAIEMFKQVELPDPERTLQKYPHELSGGMQQRIMIAAALSCEPSLLIADEPTTALDVTIQAQILNLMEGLKEKLKTSILLITHNLGIVAKICDRVAIMYAGEFVEEASVEEIFENPKHPYSKGLLGSIPKLNQKEKLEVIKGSVCSLIDPPQGCRFYPRCSSFTEICQKEKPARVKIEEDHFVFCHLYNS</sequence>
<organism evidence="11 12">
    <name type="scientific">Aerophobetes bacterium</name>
    <dbReference type="NCBI Taxonomy" id="2030807"/>
    <lineage>
        <taxon>Bacteria</taxon>
        <taxon>Candidatus Aerophobota</taxon>
    </lineage>
</organism>
<dbReference type="InterPro" id="IPR013563">
    <property type="entry name" value="Oligopep_ABC_C"/>
</dbReference>
<evidence type="ECO:0000256" key="3">
    <source>
        <dbReference type="ARBA" id="ARBA00022448"/>
    </source>
</evidence>
<comment type="caution">
    <text evidence="11">The sequence shown here is derived from an EMBL/GenBank/DDBJ whole genome shotgun (WGS) entry which is preliminary data.</text>
</comment>
<dbReference type="PROSITE" id="PS00211">
    <property type="entry name" value="ABC_TRANSPORTER_1"/>
    <property type="match status" value="1"/>
</dbReference>
<reference evidence="11 12" key="1">
    <citation type="submission" date="2019-03" db="EMBL/GenBank/DDBJ databases">
        <title>Metabolic potential of uncultured bacteria and archaea associated with petroleum seepage in deep-sea sediments.</title>
        <authorList>
            <person name="Dong X."/>
            <person name="Hubert C."/>
        </authorList>
    </citation>
    <scope>NUCLEOTIDE SEQUENCE [LARGE SCALE GENOMIC DNA]</scope>
    <source>
        <strain evidence="11">E44_bin7</strain>
    </source>
</reference>
<evidence type="ECO:0000256" key="1">
    <source>
        <dbReference type="ARBA" id="ARBA00004202"/>
    </source>
</evidence>
<evidence type="ECO:0000313" key="12">
    <source>
        <dbReference type="Proteomes" id="UP000316360"/>
    </source>
</evidence>
<dbReference type="InterPro" id="IPR050388">
    <property type="entry name" value="ABC_Ni/Peptide_Import"/>
</dbReference>
<dbReference type="InterPro" id="IPR017871">
    <property type="entry name" value="ABC_transporter-like_CS"/>
</dbReference>
<feature type="domain" description="ABC transporter" evidence="10">
    <location>
        <begin position="6"/>
        <end position="256"/>
    </location>
</feature>
<dbReference type="SUPFAM" id="SSF52540">
    <property type="entry name" value="P-loop containing nucleoside triphosphate hydrolases"/>
    <property type="match status" value="1"/>
</dbReference>
<gene>
    <name evidence="11" type="ORF">E3J84_02790</name>
</gene>
<dbReference type="Pfam" id="PF08352">
    <property type="entry name" value="oligo_HPY"/>
    <property type="match status" value="1"/>
</dbReference>
<protein>
    <submittedName>
        <fullName evidence="11">ABC transporter ATP-binding protein</fullName>
    </submittedName>
</protein>
<comment type="similarity">
    <text evidence="2">Belongs to the ABC transporter superfamily.</text>
</comment>
<keyword evidence="8" id="KW-1278">Translocase</keyword>
<keyword evidence="4" id="KW-1003">Cell membrane</keyword>
<dbReference type="PANTHER" id="PTHR43297:SF14">
    <property type="entry name" value="ATPASE AAA-TYPE CORE DOMAIN-CONTAINING PROTEIN"/>
    <property type="match status" value="1"/>
</dbReference>
<keyword evidence="9" id="KW-0472">Membrane</keyword>
<evidence type="ECO:0000256" key="7">
    <source>
        <dbReference type="ARBA" id="ARBA00022840"/>
    </source>
</evidence>
<dbReference type="NCBIfam" id="TIGR01727">
    <property type="entry name" value="oligo_HPY"/>
    <property type="match status" value="1"/>
</dbReference>
<evidence type="ECO:0000256" key="4">
    <source>
        <dbReference type="ARBA" id="ARBA00022475"/>
    </source>
</evidence>
<dbReference type="SMART" id="SM00382">
    <property type="entry name" value="AAA"/>
    <property type="match status" value="1"/>
</dbReference>
<dbReference type="AlphaFoldDB" id="A0A523S0D0"/>